<dbReference type="PANTHER" id="PTHR15407:SF28">
    <property type="entry name" value="RIBITOL-5-PHOSPHATE TRANSFERASE FKTN"/>
    <property type="match status" value="1"/>
</dbReference>
<reference evidence="6" key="1">
    <citation type="submission" date="2022-01" db="EMBL/GenBank/DDBJ databases">
        <title>Genome Sequence Resource for Two Populations of Ditylenchus destructor, the Migratory Endoparasitic Phytonematode.</title>
        <authorList>
            <person name="Zhang H."/>
            <person name="Lin R."/>
            <person name="Xie B."/>
        </authorList>
    </citation>
    <scope>NUCLEOTIDE SEQUENCE</scope>
    <source>
        <strain evidence="6">BazhouSP</strain>
    </source>
</reference>
<accession>A0AAD4MYE5</accession>
<keyword evidence="7" id="KW-1185">Reference proteome</keyword>
<dbReference type="Proteomes" id="UP001201812">
    <property type="component" value="Unassembled WGS sequence"/>
</dbReference>
<organism evidence="6 7">
    <name type="scientific">Ditylenchus destructor</name>
    <dbReference type="NCBI Taxonomy" id="166010"/>
    <lineage>
        <taxon>Eukaryota</taxon>
        <taxon>Metazoa</taxon>
        <taxon>Ecdysozoa</taxon>
        <taxon>Nematoda</taxon>
        <taxon>Chromadorea</taxon>
        <taxon>Rhabditida</taxon>
        <taxon>Tylenchina</taxon>
        <taxon>Tylenchomorpha</taxon>
        <taxon>Sphaerularioidea</taxon>
        <taxon>Anguinidae</taxon>
        <taxon>Anguininae</taxon>
        <taxon>Ditylenchus</taxon>
    </lineage>
</organism>
<proteinExistence type="predicted"/>
<comment type="subcellular location">
    <subcellularLocation>
        <location evidence="1">Membrane</location>
        <topology evidence="1">Single-pass membrane protein</topology>
    </subcellularLocation>
</comment>
<dbReference type="PANTHER" id="PTHR15407">
    <property type="entry name" value="FUKUTIN-RELATED"/>
    <property type="match status" value="1"/>
</dbReference>
<evidence type="ECO:0000256" key="2">
    <source>
        <dbReference type="ARBA" id="ARBA00022692"/>
    </source>
</evidence>
<evidence type="ECO:0000256" key="1">
    <source>
        <dbReference type="ARBA" id="ARBA00004167"/>
    </source>
</evidence>
<comment type="caution">
    <text evidence="6">The sequence shown here is derived from an EMBL/GenBank/DDBJ whole genome shotgun (WGS) entry which is preliminary data.</text>
</comment>
<dbReference type="InterPro" id="IPR009644">
    <property type="entry name" value="FKTN/MNN4/W02B3.4-1"/>
</dbReference>
<dbReference type="AlphaFoldDB" id="A0AAD4MYE5"/>
<sequence length="360" mass="42472">MNYGKRRFVLAATLILCFVAIFYWINEWNLDLLTNGIWILAISDVTLLDVNCLNNLEEGKVCSNPSVVSRYQRDGLERVKMTQNAAKDYVIVHYLDGDRAFQRFDTTATVLSYQENGIVRRINVLVPKNISDFIRQYRHGRFLKCGGVNVTGRLPQFSNRIIPLSFVEYLAEFRDLMWRYNTTAFILSGTLLGWRRECSIIPHTEDIDFGALIEEFSEEFYEKLKRNSLRDFRPKYILGNPRNSLEIKMTVANRPLDLFYVYPNASKNSSEIYGMRWWWREPLRYTYPRIRDLCAGDLLGRLMYVPCNVDKVLEADYGRDWEVDKPTNAKTNAYTWDRTPNMEVLPRYNGTEWPNYFYQF</sequence>
<keyword evidence="4 5" id="KW-0472">Membrane</keyword>
<keyword evidence="3 5" id="KW-1133">Transmembrane helix</keyword>
<evidence type="ECO:0000313" key="6">
    <source>
        <dbReference type="EMBL" id="KAI1708698.1"/>
    </source>
</evidence>
<gene>
    <name evidence="6" type="ORF">DdX_11777</name>
</gene>
<name>A0AAD4MYE5_9BILA</name>
<dbReference type="GO" id="GO:0016020">
    <property type="term" value="C:membrane"/>
    <property type="evidence" value="ECO:0007669"/>
    <property type="project" value="UniProtKB-SubCell"/>
</dbReference>
<evidence type="ECO:0000313" key="7">
    <source>
        <dbReference type="Proteomes" id="UP001201812"/>
    </source>
</evidence>
<evidence type="ECO:0000256" key="3">
    <source>
        <dbReference type="ARBA" id="ARBA00022989"/>
    </source>
</evidence>
<evidence type="ECO:0000256" key="5">
    <source>
        <dbReference type="SAM" id="Phobius"/>
    </source>
</evidence>
<protein>
    <submittedName>
        <fullName evidence="6">Fukutin</fullName>
    </submittedName>
</protein>
<evidence type="ECO:0000256" key="4">
    <source>
        <dbReference type="ARBA" id="ARBA00023136"/>
    </source>
</evidence>
<feature type="transmembrane region" description="Helical" evidence="5">
    <location>
        <begin position="7"/>
        <end position="25"/>
    </location>
</feature>
<keyword evidence="2 5" id="KW-0812">Transmembrane</keyword>
<dbReference type="EMBL" id="JAKKPZ010000034">
    <property type="protein sequence ID" value="KAI1708698.1"/>
    <property type="molecule type" value="Genomic_DNA"/>
</dbReference>